<dbReference type="PhylomeDB" id="A0A068V3F9"/>
<dbReference type="GO" id="GO:0006508">
    <property type="term" value="P:proteolysis"/>
    <property type="evidence" value="ECO:0007669"/>
    <property type="project" value="InterPro"/>
</dbReference>
<dbReference type="SUPFAM" id="SSF50630">
    <property type="entry name" value="Acid proteases"/>
    <property type="match status" value="1"/>
</dbReference>
<dbReference type="GO" id="GO:0004190">
    <property type="term" value="F:aspartic-type endopeptidase activity"/>
    <property type="evidence" value="ECO:0007669"/>
    <property type="project" value="InterPro"/>
</dbReference>
<dbReference type="InterPro" id="IPR032799">
    <property type="entry name" value="TAXi_C"/>
</dbReference>
<evidence type="ECO:0000313" key="4">
    <source>
        <dbReference type="Proteomes" id="UP000295252"/>
    </source>
</evidence>
<dbReference type="InterPro" id="IPR021109">
    <property type="entry name" value="Peptidase_aspartic_dom_sf"/>
</dbReference>
<protein>
    <recommendedName>
        <fullName evidence="2">Peptidase A1 domain-containing protein</fullName>
    </recommendedName>
</protein>
<dbReference type="EMBL" id="HG739182">
    <property type="protein sequence ID" value="CDP15320.1"/>
    <property type="molecule type" value="Genomic_DNA"/>
</dbReference>
<name>A0A068V3F9_COFCA</name>
<organism evidence="3 4">
    <name type="scientific">Coffea canephora</name>
    <name type="common">Robusta coffee</name>
    <dbReference type="NCBI Taxonomy" id="49390"/>
    <lineage>
        <taxon>Eukaryota</taxon>
        <taxon>Viridiplantae</taxon>
        <taxon>Streptophyta</taxon>
        <taxon>Embryophyta</taxon>
        <taxon>Tracheophyta</taxon>
        <taxon>Spermatophyta</taxon>
        <taxon>Magnoliopsida</taxon>
        <taxon>eudicotyledons</taxon>
        <taxon>Gunneridae</taxon>
        <taxon>Pentapetalae</taxon>
        <taxon>asterids</taxon>
        <taxon>lamiids</taxon>
        <taxon>Gentianales</taxon>
        <taxon>Rubiaceae</taxon>
        <taxon>Ixoroideae</taxon>
        <taxon>Gardenieae complex</taxon>
        <taxon>Bertiereae - Coffeeae clade</taxon>
        <taxon>Coffeeae</taxon>
        <taxon>Coffea</taxon>
    </lineage>
</organism>
<feature type="domain" description="Peptidase A1" evidence="2">
    <location>
        <begin position="1"/>
        <end position="165"/>
    </location>
</feature>
<evidence type="ECO:0000256" key="1">
    <source>
        <dbReference type="ARBA" id="ARBA00007447"/>
    </source>
</evidence>
<dbReference type="PANTHER" id="PTHR13683">
    <property type="entry name" value="ASPARTYL PROTEASES"/>
    <property type="match status" value="1"/>
</dbReference>
<dbReference type="AlphaFoldDB" id="A0A068V3F9"/>
<dbReference type="InParanoid" id="A0A068V3F9"/>
<reference evidence="4" key="1">
    <citation type="journal article" date="2014" name="Science">
        <title>The coffee genome provides insight into the convergent evolution of caffeine biosynthesis.</title>
        <authorList>
            <person name="Denoeud F."/>
            <person name="Carretero-Paulet L."/>
            <person name="Dereeper A."/>
            <person name="Droc G."/>
            <person name="Guyot R."/>
            <person name="Pietrella M."/>
            <person name="Zheng C."/>
            <person name="Alberti A."/>
            <person name="Anthony F."/>
            <person name="Aprea G."/>
            <person name="Aury J.M."/>
            <person name="Bento P."/>
            <person name="Bernard M."/>
            <person name="Bocs S."/>
            <person name="Campa C."/>
            <person name="Cenci A."/>
            <person name="Combes M.C."/>
            <person name="Crouzillat D."/>
            <person name="Da Silva C."/>
            <person name="Daddiego L."/>
            <person name="De Bellis F."/>
            <person name="Dussert S."/>
            <person name="Garsmeur O."/>
            <person name="Gayraud T."/>
            <person name="Guignon V."/>
            <person name="Jahn K."/>
            <person name="Jamilloux V."/>
            <person name="Joet T."/>
            <person name="Labadie K."/>
            <person name="Lan T."/>
            <person name="Leclercq J."/>
            <person name="Lepelley M."/>
            <person name="Leroy T."/>
            <person name="Li L.T."/>
            <person name="Librado P."/>
            <person name="Lopez L."/>
            <person name="Munoz A."/>
            <person name="Noel B."/>
            <person name="Pallavicini A."/>
            <person name="Perrotta G."/>
            <person name="Poncet V."/>
            <person name="Pot D."/>
            <person name="Priyono X."/>
            <person name="Rigoreau M."/>
            <person name="Rouard M."/>
            <person name="Rozas J."/>
            <person name="Tranchant-Dubreuil C."/>
            <person name="VanBuren R."/>
            <person name="Zhang Q."/>
            <person name="Andrade A.C."/>
            <person name="Argout X."/>
            <person name="Bertrand B."/>
            <person name="de Kochko A."/>
            <person name="Graziosi G."/>
            <person name="Henry R.J."/>
            <person name="Jayarama X."/>
            <person name="Ming R."/>
            <person name="Nagai C."/>
            <person name="Rounsley S."/>
            <person name="Sankoff D."/>
            <person name="Giuliano G."/>
            <person name="Albert V.A."/>
            <person name="Wincker P."/>
            <person name="Lashermes P."/>
        </authorList>
    </citation>
    <scope>NUCLEOTIDE SEQUENCE [LARGE SCALE GENOMIC DNA]</scope>
    <source>
        <strain evidence="4">cv. DH200-94</strain>
    </source>
</reference>
<dbReference type="Pfam" id="PF14541">
    <property type="entry name" value="TAXi_C"/>
    <property type="match status" value="1"/>
</dbReference>
<dbReference type="OMA" id="NQCYLIP"/>
<evidence type="ECO:0000259" key="2">
    <source>
        <dbReference type="PROSITE" id="PS51767"/>
    </source>
</evidence>
<dbReference type="InterPro" id="IPR033121">
    <property type="entry name" value="PEPTIDASE_A1"/>
</dbReference>
<keyword evidence="4" id="KW-1185">Reference proteome</keyword>
<dbReference type="OrthoDB" id="2747330at2759"/>
<dbReference type="Gene3D" id="2.40.70.10">
    <property type="entry name" value="Acid Proteases"/>
    <property type="match status" value="1"/>
</dbReference>
<proteinExistence type="inferred from homology"/>
<dbReference type="Gramene" id="CDP15320">
    <property type="protein sequence ID" value="CDP15320"/>
    <property type="gene ID" value="GSCOC_T00043005001"/>
</dbReference>
<accession>A0A068V3F9</accession>
<comment type="similarity">
    <text evidence="1">Belongs to the peptidase A1 family.</text>
</comment>
<dbReference type="InterPro" id="IPR001461">
    <property type="entry name" value="Aspartic_peptidase_A1"/>
</dbReference>
<gene>
    <name evidence="3" type="ORF">GSCOC_T00043005001</name>
</gene>
<dbReference type="PROSITE" id="PS51767">
    <property type="entry name" value="PEPTIDASE_A1"/>
    <property type="match status" value="1"/>
</dbReference>
<dbReference type="FunFam" id="2.40.70.10:FF:000018">
    <property type="entry name" value="Aspartic proteinase-like protein 2"/>
    <property type="match status" value="1"/>
</dbReference>
<evidence type="ECO:0000313" key="3">
    <source>
        <dbReference type="EMBL" id="CDP15320.1"/>
    </source>
</evidence>
<dbReference type="Proteomes" id="UP000295252">
    <property type="component" value="Chromosome VIII"/>
</dbReference>
<dbReference type="PANTHER" id="PTHR13683:SF875">
    <property type="entry name" value="EUKARYOTIC ASPARTYL PROTEASE FAMILY PROTEIN"/>
    <property type="match status" value="1"/>
</dbReference>
<sequence>MDLGEQIFGLNMSHYNLYLQSIAVNGQVLPIDSAVFATSENRGTIVDSGTTLAYLIGEAYDPFVSAITAAVSQTARPVLSSESQCYLVLAGITEIFPPVSFNFAGGASMVLRPADYLVHLGFVDGAAMWCIGFSRVEKSVSILGDLVLKDRIFVYDLAHQRIGWADYDCSLSVNVSITSGKDEFVNAGQLRVSSSTSSVFCDLLCTSTIALLLQILVLVGSQFL</sequence>
<dbReference type="STRING" id="49390.A0A068V3F9"/>